<dbReference type="EMBL" id="CAJPEV010000528">
    <property type="protein sequence ID" value="CAG0886161.1"/>
    <property type="molecule type" value="Genomic_DNA"/>
</dbReference>
<feature type="region of interest" description="Disordered" evidence="6">
    <location>
        <begin position="162"/>
        <end position="237"/>
    </location>
</feature>
<feature type="region of interest" description="Disordered" evidence="6">
    <location>
        <begin position="1"/>
        <end position="22"/>
    </location>
</feature>
<dbReference type="PANTHER" id="PTHR12228">
    <property type="entry name" value="TRANSCRIPTION INITIATION FACTOR TFIID 55 KD SUBUNIT-RELATED"/>
    <property type="match status" value="1"/>
</dbReference>
<organism evidence="8">
    <name type="scientific">Darwinula stevensoni</name>
    <dbReference type="NCBI Taxonomy" id="69355"/>
    <lineage>
        <taxon>Eukaryota</taxon>
        <taxon>Metazoa</taxon>
        <taxon>Ecdysozoa</taxon>
        <taxon>Arthropoda</taxon>
        <taxon>Crustacea</taxon>
        <taxon>Oligostraca</taxon>
        <taxon>Ostracoda</taxon>
        <taxon>Podocopa</taxon>
        <taxon>Podocopida</taxon>
        <taxon>Darwinulocopina</taxon>
        <taxon>Darwinuloidea</taxon>
        <taxon>Darwinulidae</taxon>
        <taxon>Darwinula</taxon>
    </lineage>
</organism>
<dbReference type="Proteomes" id="UP000677054">
    <property type="component" value="Unassembled WGS sequence"/>
</dbReference>
<evidence type="ECO:0000256" key="6">
    <source>
        <dbReference type="SAM" id="MobiDB-lite"/>
    </source>
</evidence>
<dbReference type="GO" id="GO:0051123">
    <property type="term" value="P:RNA polymerase II preinitiation complex assembly"/>
    <property type="evidence" value="ECO:0007669"/>
    <property type="project" value="TreeGrafter"/>
</dbReference>
<feature type="region of interest" description="Disordered" evidence="6">
    <location>
        <begin position="81"/>
        <end position="112"/>
    </location>
</feature>
<feature type="domain" description="TAFII55 protein conserved region" evidence="7">
    <location>
        <begin position="20"/>
        <end position="152"/>
    </location>
</feature>
<dbReference type="GO" id="GO:0016251">
    <property type="term" value="F:RNA polymerase II general transcription initiation factor activity"/>
    <property type="evidence" value="ECO:0007669"/>
    <property type="project" value="TreeGrafter"/>
</dbReference>
<dbReference type="GO" id="GO:0006796">
    <property type="term" value="P:phosphate-containing compound metabolic process"/>
    <property type="evidence" value="ECO:0007669"/>
    <property type="project" value="UniProtKB-ARBA"/>
</dbReference>
<comment type="subcellular location">
    <subcellularLocation>
        <location evidence="1">Nucleus</location>
    </subcellularLocation>
</comment>
<accession>A0A7R8XB70</accession>
<dbReference type="SUPFAM" id="SSF53613">
    <property type="entry name" value="Ribokinase-like"/>
    <property type="match status" value="1"/>
</dbReference>
<dbReference type="Gene3D" id="3.40.1190.20">
    <property type="match status" value="1"/>
</dbReference>
<dbReference type="CDD" id="cd08047">
    <property type="entry name" value="TAF7"/>
    <property type="match status" value="1"/>
</dbReference>
<evidence type="ECO:0000256" key="5">
    <source>
        <dbReference type="ARBA" id="ARBA00023242"/>
    </source>
</evidence>
<dbReference type="EMBL" id="LR900045">
    <property type="protein sequence ID" value="CAD7243935.1"/>
    <property type="molecule type" value="Genomic_DNA"/>
</dbReference>
<evidence type="ECO:0000256" key="2">
    <source>
        <dbReference type="ARBA" id="ARBA00009368"/>
    </source>
</evidence>
<name>A0A7R8XB70_9CRUS</name>
<dbReference type="InterPro" id="IPR029056">
    <property type="entry name" value="Ribokinase-like"/>
</dbReference>
<keyword evidence="3" id="KW-0805">Transcription regulation</keyword>
<dbReference type="InterPro" id="IPR037817">
    <property type="entry name" value="TAF7"/>
</dbReference>
<evidence type="ECO:0000313" key="9">
    <source>
        <dbReference type="Proteomes" id="UP000677054"/>
    </source>
</evidence>
<sequence>MNVAKDSNTQKKKDDAAPELESHFILRLPEEPAKGLRQALQAGATNIKDKLSIQLEPDMRHGIVRLDNWVLPAKMLICREDDDTTEEEDSPPKGKGKKDPNRKFLWPHGLTPPLKNVRRRRFRKTLRKKMVDAPEIEKEVKRLLRVDNEAESVRFEILTEEDERIKEEDSSKLPYGEDSKFTSGIGPAEGREGAVLDLPLEGLGDGRPHDEPLGELEDVSDPGLGSDPEQGQRQEDEQAEFLEAWSVSLLNPIEGPAGSRSVSATVYRNGIRNRKEDGRTHAGTVTHSYGGVGRNIVEVLHRLGHDPLFVTAIARDPHGSAVRGHLSGMDESGLKVLAGPGLRTGTYFGLFSRDGELKYGVGDMDIFSLVSIDRVKEHETEIGESSLVLVDANVPEDTIDFALDICSAISIPGKKRKWNGVLTGQQPLSDDLVLIAEHIVASTEFMVQLITWIPEAIEAKFPQTHLLEGIVCIFPGNQPIGTDTRDV</sequence>
<keyword evidence="5" id="KW-0539">Nucleus</keyword>
<keyword evidence="4" id="KW-0804">Transcription</keyword>
<feature type="compositionally biased region" description="Basic and acidic residues" evidence="6">
    <location>
        <begin position="163"/>
        <end position="180"/>
    </location>
</feature>
<evidence type="ECO:0000256" key="1">
    <source>
        <dbReference type="ARBA" id="ARBA00004123"/>
    </source>
</evidence>
<dbReference type="GO" id="GO:0005669">
    <property type="term" value="C:transcription factor TFIID complex"/>
    <property type="evidence" value="ECO:0007669"/>
    <property type="project" value="InterPro"/>
</dbReference>
<gene>
    <name evidence="8" type="ORF">DSTB1V02_LOCUS3842</name>
</gene>
<reference evidence="8" key="1">
    <citation type="submission" date="2020-11" db="EMBL/GenBank/DDBJ databases">
        <authorList>
            <person name="Tran Van P."/>
        </authorList>
    </citation>
    <scope>NUCLEOTIDE SEQUENCE</scope>
</reference>
<dbReference type="AlphaFoldDB" id="A0A7R8XB70"/>
<proteinExistence type="inferred from homology"/>
<dbReference type="InterPro" id="IPR006751">
    <property type="entry name" value="TAFII55_prot_cons_reg"/>
</dbReference>
<evidence type="ECO:0000256" key="3">
    <source>
        <dbReference type="ARBA" id="ARBA00023015"/>
    </source>
</evidence>
<evidence type="ECO:0000259" key="7">
    <source>
        <dbReference type="SMART" id="SM01370"/>
    </source>
</evidence>
<evidence type="ECO:0000256" key="4">
    <source>
        <dbReference type="ARBA" id="ARBA00023163"/>
    </source>
</evidence>
<dbReference type="PANTHER" id="PTHR12228:SF0">
    <property type="entry name" value="TATA-BOX BINDING PROTEIN ASSOCIATED FACTOR 7"/>
    <property type="match status" value="1"/>
</dbReference>
<evidence type="ECO:0000313" key="8">
    <source>
        <dbReference type="EMBL" id="CAD7243935.1"/>
    </source>
</evidence>
<dbReference type="Pfam" id="PF00294">
    <property type="entry name" value="PfkB"/>
    <property type="match status" value="1"/>
</dbReference>
<dbReference type="OrthoDB" id="153872at2759"/>
<keyword evidence="9" id="KW-1185">Reference proteome</keyword>
<comment type="similarity">
    <text evidence="2">Belongs to the TAF7 family.</text>
</comment>
<feature type="compositionally biased region" description="Basic and acidic residues" evidence="6">
    <location>
        <begin position="8"/>
        <end position="22"/>
    </location>
</feature>
<protein>
    <recommendedName>
        <fullName evidence="7">TAFII55 protein conserved region domain-containing protein</fullName>
    </recommendedName>
</protein>
<dbReference type="InterPro" id="IPR011611">
    <property type="entry name" value="PfkB_dom"/>
</dbReference>
<dbReference type="SMART" id="SM01370">
    <property type="entry name" value="TAFII55_N"/>
    <property type="match status" value="1"/>
</dbReference>
<dbReference type="Pfam" id="PF04658">
    <property type="entry name" value="TAFII55_N"/>
    <property type="match status" value="1"/>
</dbReference>